<dbReference type="RefSeq" id="WP_118047775.1">
    <property type="nucleotide sequence ID" value="NZ_JAQCUW010000048.1"/>
</dbReference>
<name>A0A412XUS0_9BACE</name>
<dbReference type="AlphaFoldDB" id="A0A412XUS0"/>
<reference evidence="1 2" key="1">
    <citation type="submission" date="2018-08" db="EMBL/GenBank/DDBJ databases">
        <title>A genome reference for cultivated species of the human gut microbiota.</title>
        <authorList>
            <person name="Zou Y."/>
            <person name="Xue W."/>
            <person name="Luo G."/>
        </authorList>
    </citation>
    <scope>NUCLEOTIDE SEQUENCE [LARGE SCALE GENOMIC DNA]</scope>
    <source>
        <strain evidence="1 2">AF14-27</strain>
    </source>
</reference>
<sequence>MILSQEEREYIQLFKDMIVVLYADSDIEPLLTFCNQCITKEAEIFSSMSRHLEMMRKKNNDIQNAQYLKNVINGVIAMLGNENVILYDNIEQLDVQLRKQIKITIAIFDSLDKEYISSHSLEEISQYICDNSFLKNLDIRLISFLKKLYAKNNTIDESDKDILIALIKYFLYDMQHKIKYNYINMLIIENQEQPIIEDKAKTLQSFLFYAQRIAGIRYQKIVVNEAVLLNDDTIMEIEKEASVDSILSKDSSQTLTEKEGLSNKAVQPLANEKKNSSTILDKEKLLEKLCPSLHNREQVRKILEKVDERFEISNGECSKLDIATLCLILKEKCTLFNKNIRNFSDFKGYICSYYGVANPSYKKNDCLVCDGMSPSRFDELYNDNGAFWNLCLRKNNQY</sequence>
<dbReference type="EMBL" id="QRZG01000041">
    <property type="protein sequence ID" value="RGV48946.1"/>
    <property type="molecule type" value="Genomic_DNA"/>
</dbReference>
<comment type="caution">
    <text evidence="1">The sequence shown here is derived from an EMBL/GenBank/DDBJ whole genome shotgun (WGS) entry which is preliminary data.</text>
</comment>
<protein>
    <submittedName>
        <fullName evidence="1">Uncharacterized protein</fullName>
    </submittedName>
</protein>
<evidence type="ECO:0000313" key="1">
    <source>
        <dbReference type="EMBL" id="RGV48946.1"/>
    </source>
</evidence>
<accession>A0A412XUS0</accession>
<evidence type="ECO:0000313" key="2">
    <source>
        <dbReference type="Proteomes" id="UP000284366"/>
    </source>
</evidence>
<organism evidence="1 2">
    <name type="scientific">Bacteroides clarus</name>
    <dbReference type="NCBI Taxonomy" id="626929"/>
    <lineage>
        <taxon>Bacteria</taxon>
        <taxon>Pseudomonadati</taxon>
        <taxon>Bacteroidota</taxon>
        <taxon>Bacteroidia</taxon>
        <taxon>Bacteroidales</taxon>
        <taxon>Bacteroidaceae</taxon>
        <taxon>Bacteroides</taxon>
    </lineage>
</organism>
<gene>
    <name evidence="1" type="ORF">DWW09_16570</name>
</gene>
<dbReference type="Proteomes" id="UP000284366">
    <property type="component" value="Unassembled WGS sequence"/>
</dbReference>
<proteinExistence type="predicted"/>